<dbReference type="PROSITE" id="PS00036">
    <property type="entry name" value="BZIP_BASIC"/>
    <property type="match status" value="1"/>
</dbReference>
<evidence type="ECO:0000313" key="10">
    <source>
        <dbReference type="Proteomes" id="UP000594260"/>
    </source>
</evidence>
<keyword evidence="10" id="KW-1185">Reference proteome</keyword>
<feature type="compositionally biased region" description="Polar residues" evidence="7">
    <location>
        <begin position="702"/>
        <end position="715"/>
    </location>
</feature>
<dbReference type="CTD" id="42743"/>
<dbReference type="CDD" id="cd14698">
    <property type="entry name" value="bZIP_CNC"/>
    <property type="match status" value="1"/>
</dbReference>
<dbReference type="KEGG" id="vde:111250697"/>
<keyword evidence="4" id="KW-0804">Transcription</keyword>
<dbReference type="SMART" id="SM00338">
    <property type="entry name" value="BRLZ"/>
    <property type="match status" value="1"/>
</dbReference>
<name>A0A7M7K8K7_VARDE</name>
<dbReference type="Proteomes" id="UP000594260">
    <property type="component" value="Unplaced"/>
</dbReference>
<keyword evidence="3" id="KW-0010">Activator</keyword>
<dbReference type="InterPro" id="IPR047167">
    <property type="entry name" value="NFE2-like"/>
</dbReference>
<dbReference type="GO" id="GO:0005634">
    <property type="term" value="C:nucleus"/>
    <property type="evidence" value="ECO:0007669"/>
    <property type="project" value="TreeGrafter"/>
</dbReference>
<dbReference type="RefSeq" id="XP_022662042.1">
    <property type="nucleotide sequence ID" value="XM_022806307.1"/>
</dbReference>
<dbReference type="Pfam" id="PF03131">
    <property type="entry name" value="bZIP_Maf"/>
    <property type="match status" value="1"/>
</dbReference>
<feature type="domain" description="BZIP" evidence="8">
    <location>
        <begin position="774"/>
        <end position="825"/>
    </location>
</feature>
<reference evidence="9" key="1">
    <citation type="submission" date="2021-01" db="UniProtKB">
        <authorList>
            <consortium name="EnsemblMetazoa"/>
        </authorList>
    </citation>
    <scope>IDENTIFICATION</scope>
</reference>
<evidence type="ECO:0000313" key="9">
    <source>
        <dbReference type="EnsemblMetazoa" id="XP_022662043"/>
    </source>
</evidence>
<dbReference type="InParanoid" id="A0A7M7K8K7"/>
<feature type="region of interest" description="Disordered" evidence="7">
    <location>
        <begin position="694"/>
        <end position="737"/>
    </location>
</feature>
<keyword evidence="5" id="KW-0539">Nucleus</keyword>
<dbReference type="GO" id="GO:0000981">
    <property type="term" value="F:DNA-binding transcription factor activity, RNA polymerase II-specific"/>
    <property type="evidence" value="ECO:0007669"/>
    <property type="project" value="TreeGrafter"/>
</dbReference>
<dbReference type="SUPFAM" id="SSF47454">
    <property type="entry name" value="A DNA-binding domain in eukaryotic transcription factors"/>
    <property type="match status" value="1"/>
</dbReference>
<keyword evidence="1" id="KW-0805">Transcription regulation</keyword>
<dbReference type="InterPro" id="IPR004826">
    <property type="entry name" value="bZIP_Maf"/>
</dbReference>
<feature type="coiled-coil region" evidence="6">
    <location>
        <begin position="799"/>
        <end position="829"/>
    </location>
</feature>
<evidence type="ECO:0000256" key="2">
    <source>
        <dbReference type="ARBA" id="ARBA00023125"/>
    </source>
</evidence>
<keyword evidence="6" id="KW-0175">Coiled coil</keyword>
<evidence type="ECO:0000256" key="1">
    <source>
        <dbReference type="ARBA" id="ARBA00023015"/>
    </source>
</evidence>
<dbReference type="EnsemblMetazoa" id="XM_022806307">
    <property type="protein sequence ID" value="XP_022662042"/>
    <property type="gene ID" value="LOC111250697"/>
</dbReference>
<proteinExistence type="predicted"/>
<dbReference type="InterPro" id="IPR004827">
    <property type="entry name" value="bZIP"/>
</dbReference>
<dbReference type="OrthoDB" id="7458135at2759"/>
<evidence type="ECO:0000256" key="6">
    <source>
        <dbReference type="SAM" id="Coils"/>
    </source>
</evidence>
<evidence type="ECO:0000256" key="3">
    <source>
        <dbReference type="ARBA" id="ARBA00023159"/>
    </source>
</evidence>
<evidence type="ECO:0000256" key="4">
    <source>
        <dbReference type="ARBA" id="ARBA00023163"/>
    </source>
</evidence>
<organism evidence="9 10">
    <name type="scientific">Varroa destructor</name>
    <name type="common">Honeybee mite</name>
    <dbReference type="NCBI Taxonomy" id="109461"/>
    <lineage>
        <taxon>Eukaryota</taxon>
        <taxon>Metazoa</taxon>
        <taxon>Ecdysozoa</taxon>
        <taxon>Arthropoda</taxon>
        <taxon>Chelicerata</taxon>
        <taxon>Arachnida</taxon>
        <taxon>Acari</taxon>
        <taxon>Parasitiformes</taxon>
        <taxon>Mesostigmata</taxon>
        <taxon>Gamasina</taxon>
        <taxon>Dermanyssoidea</taxon>
        <taxon>Varroidae</taxon>
        <taxon>Varroa</taxon>
    </lineage>
</organism>
<evidence type="ECO:0000256" key="5">
    <source>
        <dbReference type="ARBA" id="ARBA00023242"/>
    </source>
</evidence>
<dbReference type="PANTHER" id="PTHR24411:SF55">
    <property type="entry name" value="SEGMENTATION PROTEIN CAP'N'COLLAR"/>
    <property type="match status" value="1"/>
</dbReference>
<accession>A0A7M7K8K7</accession>
<dbReference type="GeneID" id="111250697"/>
<evidence type="ECO:0000259" key="8">
    <source>
        <dbReference type="PROSITE" id="PS50217"/>
    </source>
</evidence>
<keyword evidence="2" id="KW-0238">DNA-binding</keyword>
<dbReference type="PROSITE" id="PS50217">
    <property type="entry name" value="BZIP"/>
    <property type="match status" value="1"/>
</dbReference>
<sequence>MIGGSRVGFRKKPHQQSAWLQLLLAVGLFQGRLSPDSSLPQAPWSNYPEGLHHSHSLRGGIGALQLTGAPLTPSLHPKGLLWGEDDEHHLLVDDDFERLSYLYRRAHSHLIAYLAEDLQDRPSGASAAGPTTIDDPQQADSLTREDADLIEILWKQDVDLGIPLEDYRPVQNTASPVQQHPVNSLTTFPASTAGQPKAFPTPITPFGPQQQLDPQNQQALSSTGQYFATSTADKPIKKGYEVEVHEPHRISIDTETGEPIFEPLPGPSSLANGTLSLTGNSTSDSFLDALMDVVDDELFCGDGEWAGLGGNSMGSSSSAVSLNGSDPSGDPFSGVLLHNASLPSAMDPSIGFASSANVSQQVNLQSGQVSNGIHQSVVSNGHATCGVPEDARSMSEQQNAQAANCFGCQTSCGGQGSHYSGADGKTSGINDQPTTRDLLSFNTSTASWDPFELFPEDFASLASNGTATSLSPQLGLNGTDHTTVACIPVPNQSESFRGLPNGAVCSESTFSNGRQGRSACSTAVAMCKQNEGQGIGYAASDTGVSSMYSDECDEEWMDGASEASHEHEQLVVGDGELNYHSNSSSTSSSMSFGSGSAGTIDSCCTVPQKKYKFFGRKPFLTCNDITRSRSHDDAHVVPQPQKIHIRSELQLHGQTLQDVQHNHSYSVPSEVGLLAPVYNVQELSISEAAGNKQVPRFKPKTPNDTTAVASSSDNATMGYVDEGAGSGPVTSSRDERRARELGIPIPTEEIVRLSIDEFNERLTRYELSDDQLALIRDIRRRGKNKVAAQNCRKRKLDQISTLQFDVDRLRETRRALEVEHEQLRRLENLADMRLRQLTDLVSTAERQGNQVTNQINSGALGQTSVRPTAATGAIPKNSANLKL</sequence>
<dbReference type="InterPro" id="IPR008917">
    <property type="entry name" value="TF_DNA-bd_sf"/>
</dbReference>
<dbReference type="PANTHER" id="PTHR24411">
    <property type="entry name" value="NUCLEAR FACTOR ERYTHROID 2-RELATED FACTOR"/>
    <property type="match status" value="1"/>
</dbReference>
<dbReference type="Gene3D" id="1.10.880.10">
    <property type="entry name" value="Transcription factor, Skn-1-like, DNA-binding domain"/>
    <property type="match status" value="1"/>
</dbReference>
<dbReference type="RefSeq" id="XP_022662043.1">
    <property type="nucleotide sequence ID" value="XM_022806308.1"/>
</dbReference>
<dbReference type="GO" id="GO:0000978">
    <property type="term" value="F:RNA polymerase II cis-regulatory region sequence-specific DNA binding"/>
    <property type="evidence" value="ECO:0007669"/>
    <property type="project" value="InterPro"/>
</dbReference>
<evidence type="ECO:0000256" key="7">
    <source>
        <dbReference type="SAM" id="MobiDB-lite"/>
    </source>
</evidence>
<dbReference type="AlphaFoldDB" id="A0A7M7K8K7"/>
<protein>
    <recommendedName>
        <fullName evidence="8">BZIP domain-containing protein</fullName>
    </recommendedName>
</protein>
<dbReference type="EnsemblMetazoa" id="XM_022806308">
    <property type="protein sequence ID" value="XP_022662043"/>
    <property type="gene ID" value="LOC111250697"/>
</dbReference>